<dbReference type="Pfam" id="PF06761">
    <property type="entry name" value="IcmF-related"/>
    <property type="match status" value="1"/>
</dbReference>
<comment type="caution">
    <text evidence="6">The sequence shown here is derived from an EMBL/GenBank/DDBJ whole genome shotgun (WGS) entry which is preliminary data.</text>
</comment>
<dbReference type="Pfam" id="PF21070">
    <property type="entry name" value="IcmF_helical"/>
    <property type="match status" value="1"/>
</dbReference>
<proteinExistence type="predicted"/>
<evidence type="ECO:0000256" key="1">
    <source>
        <dbReference type="SAM" id="Phobius"/>
    </source>
</evidence>
<dbReference type="PANTHER" id="PTHR36153:SF5">
    <property type="entry name" value="EXPORTED PROTEIN"/>
    <property type="match status" value="1"/>
</dbReference>
<keyword evidence="1" id="KW-0472">Membrane</keyword>
<keyword evidence="1" id="KW-0812">Transmembrane</keyword>
<dbReference type="PANTHER" id="PTHR36153">
    <property type="entry name" value="INNER MEMBRANE PROTEIN-RELATED"/>
    <property type="match status" value="1"/>
</dbReference>
<feature type="domain" description="Type VI secretion system IcmF C-terminal" evidence="2">
    <location>
        <begin position="1059"/>
        <end position="1162"/>
    </location>
</feature>
<dbReference type="InterPro" id="IPR027417">
    <property type="entry name" value="P-loop_NTPase"/>
</dbReference>
<evidence type="ECO:0000259" key="2">
    <source>
        <dbReference type="Pfam" id="PF06744"/>
    </source>
</evidence>
<keyword evidence="1" id="KW-1133">Transmembrane helix</keyword>
<dbReference type="InterPro" id="IPR010623">
    <property type="entry name" value="IcmF_C"/>
</dbReference>
<dbReference type="InterPro" id="IPR053156">
    <property type="entry name" value="T6SS_TssM-like"/>
</dbReference>
<dbReference type="InterPro" id="IPR025743">
    <property type="entry name" value="TssM1_N"/>
</dbReference>
<dbReference type="NCBIfam" id="TIGR03348">
    <property type="entry name" value="VI_IcmF"/>
    <property type="match status" value="1"/>
</dbReference>
<feature type="domain" description="Type VI secretion system component TssM1 N-terminal" evidence="4">
    <location>
        <begin position="220"/>
        <end position="475"/>
    </location>
</feature>
<protein>
    <submittedName>
        <fullName evidence="6">Type VI secretion system membrane subunit TssM</fullName>
    </submittedName>
</protein>
<evidence type="ECO:0000259" key="5">
    <source>
        <dbReference type="Pfam" id="PF21070"/>
    </source>
</evidence>
<sequence length="1194" mass="133355">MEKYWGHIKRWGLPGLSRAGRAMPLLLLLGALLLLVAIWWLGPQWNWRGQQPLAGLPHRILASLLALLLPLLFWVWGQRSRYRRLQAAQRQDAAIEADPSLPYVHAQEAALNQNLARFLDNAGGRGALYQLPWYLVLGTENVGKSSFITRSDQRFALTRVSKAQARGREDDGLAYPVDWWIGNDAVIVDPPGEFISQGAIQGVGQRGQHKERPELPAGTQARLWNYLLAWLSSHRSRRALNGVVLVVDLPALLHAEPEQRMALAHVLRARLHELSSQLGSRLPLYVVLSKFDLLEGFEQLFAQLPLSQRERIIGSVFNLDGVTSFDAWLEAFAEHYDRLLQAVQEEVLDHVGSITCAEQRQLLVSLPAQLFGLRAIILRFFSETLGSDRFTTPALVRGVYFSSVYQQGETHNTFVRAAAQPYKVHPPLGDAKPLGNPLVYFAQQVFERVVYPEAGLAGDNVKVAQGKRRLLWVGSGVGLLALAVGLGTWQRYFDANRDKAVAVLAKSQEFSRRDIDERVDPTGRNLLAPLEQIRDAVSVFGDYRSAWPLLADAGLYQGRAIGPSVDQAYLALLSRRFLPALAGGAVDAMNAAPDGSEAQMAALRVYRMIEDRDNRRPKMVEAWMARQWQATYPGQGQVQRQLMRHLQYALAYADTDLPQYRQRIAEVQQILRKVPLQQRIYQVLKQQARQQLHAGVDLGREVGPAFALVYQPPAEAVTVLAPLLTAKGFREYFEPNSEHITDLAMVDQWALGERAHLDYSDADRQALTERIRTLYSADYIDSWRRALNALAVVDFRDLAHGVSVLEQMTGPPAPLRRLLESVRDNTLIYPPAPEPLGKASEAVAIQTSNQQQATGIRRAFASLFELLDRKGEKPSYYDETLSALTAVYDYAKTVQDSPDRGKAALSAVLNRFAMTGPDPIGTLQRMASGLPEPVAQHVQHIAEQTSQVLVIEALRELEKRWDTEVFSFYQQRLAGRYPFNPQGVDASLDDFEAFFGPSGRLQQFQDQYLKVFLKDNLEALYSQSRGRYLVRTDLLDQLAAAERIRETFFDNRGNLSVQFSIAPLGLSANQRTSVLDLDGQLVPYTHGPSVVTGLIWPNTLAGPVRSNLTLVRLSGNSSLEFRGPWSMFRLLSRGTLNSRTATGVDLSFKAGDGMMRYQLTSEKALNPITQQPFKGFALPRTLLQASTGKVASAI</sequence>
<keyword evidence="7" id="KW-1185">Reference proteome</keyword>
<dbReference type="Pfam" id="PF14331">
    <property type="entry name" value="IcmF-related_N"/>
    <property type="match status" value="1"/>
</dbReference>
<feature type="domain" description="Type VI secretion system component TssM1 helical" evidence="5">
    <location>
        <begin position="956"/>
        <end position="1016"/>
    </location>
</feature>
<feature type="transmembrane region" description="Helical" evidence="1">
    <location>
        <begin position="470"/>
        <end position="489"/>
    </location>
</feature>
<name>A0ABT5P0C1_9PSED</name>
<gene>
    <name evidence="6" type="primary">tssM</name>
    <name evidence="6" type="ORF">M5G11_25545</name>
</gene>
<evidence type="ECO:0000313" key="6">
    <source>
        <dbReference type="EMBL" id="MDD0993896.1"/>
    </source>
</evidence>
<dbReference type="Proteomes" id="UP001148203">
    <property type="component" value="Unassembled WGS sequence"/>
</dbReference>
<organism evidence="6 7">
    <name type="scientific">Pseudomonas fontis</name>
    <dbReference type="NCBI Taxonomy" id="2942633"/>
    <lineage>
        <taxon>Bacteria</taxon>
        <taxon>Pseudomonadati</taxon>
        <taxon>Pseudomonadota</taxon>
        <taxon>Gammaproteobacteria</taxon>
        <taxon>Pseudomonadales</taxon>
        <taxon>Pseudomonadaceae</taxon>
        <taxon>Pseudomonas</taxon>
    </lineage>
</organism>
<evidence type="ECO:0000259" key="3">
    <source>
        <dbReference type="Pfam" id="PF06761"/>
    </source>
</evidence>
<evidence type="ECO:0000313" key="7">
    <source>
        <dbReference type="Proteomes" id="UP001148203"/>
    </source>
</evidence>
<accession>A0ABT5P0C1</accession>
<evidence type="ECO:0000259" key="4">
    <source>
        <dbReference type="Pfam" id="PF14331"/>
    </source>
</evidence>
<dbReference type="InterPro" id="IPR048677">
    <property type="entry name" value="TssM1_hel"/>
</dbReference>
<feature type="transmembrane region" description="Helical" evidence="1">
    <location>
        <begin position="60"/>
        <end position="77"/>
    </location>
</feature>
<dbReference type="InterPro" id="IPR009612">
    <property type="entry name" value="IcmF-rel"/>
</dbReference>
<dbReference type="EMBL" id="JAMDGY010000113">
    <property type="protein sequence ID" value="MDD0993896.1"/>
    <property type="molecule type" value="Genomic_DNA"/>
</dbReference>
<dbReference type="SUPFAM" id="SSF52540">
    <property type="entry name" value="P-loop containing nucleoside triphosphate hydrolases"/>
    <property type="match status" value="1"/>
</dbReference>
<feature type="domain" description="IcmF-related" evidence="3">
    <location>
        <begin position="527"/>
        <end position="826"/>
    </location>
</feature>
<feature type="transmembrane region" description="Helical" evidence="1">
    <location>
        <begin position="21"/>
        <end position="40"/>
    </location>
</feature>
<dbReference type="Pfam" id="PF06744">
    <property type="entry name" value="IcmF_C"/>
    <property type="match status" value="1"/>
</dbReference>
<reference evidence="6 7" key="1">
    <citation type="submission" date="2022-05" db="EMBL/GenBank/DDBJ databases">
        <title>Novel Pseudomonas spp. Isolated from a Rainbow Trout Aquaculture Facility.</title>
        <authorList>
            <person name="Testerman T."/>
            <person name="Graf J."/>
        </authorList>
    </citation>
    <scope>NUCLEOTIDE SEQUENCE [LARGE SCALE GENOMIC DNA]</scope>
    <source>
        <strain evidence="6 7">ID681</strain>
    </source>
</reference>
<dbReference type="InterPro" id="IPR017731">
    <property type="entry name" value="TssM1-like"/>
</dbReference>
<dbReference type="RefSeq" id="WP_273909281.1">
    <property type="nucleotide sequence ID" value="NZ_JAMDGX010000010.1"/>
</dbReference>